<comment type="catalytic activity">
    <reaction evidence="1">
        <text>ATP + protein L-histidine = ADP + protein N-phospho-L-histidine.</text>
        <dbReference type="EC" id="2.7.13.3"/>
    </reaction>
</comment>
<feature type="domain" description="Histidine kinase" evidence="12">
    <location>
        <begin position="266"/>
        <end position="471"/>
    </location>
</feature>
<dbReference type="Gene3D" id="3.30.565.10">
    <property type="entry name" value="Histidine kinase-like ATPase, C-terminal domain"/>
    <property type="match status" value="1"/>
</dbReference>
<dbReference type="PANTHER" id="PTHR45436:SF5">
    <property type="entry name" value="SENSOR HISTIDINE KINASE TRCS"/>
    <property type="match status" value="1"/>
</dbReference>
<keyword evidence="7 14" id="KW-0418">Kinase</keyword>
<proteinExistence type="predicted"/>
<evidence type="ECO:0000256" key="8">
    <source>
        <dbReference type="ARBA" id="ARBA00022989"/>
    </source>
</evidence>
<reference evidence="14 15" key="1">
    <citation type="submission" date="2021-01" db="EMBL/GenBank/DDBJ databases">
        <title>Sequencing the genomes of 1000 actinobacteria strains.</title>
        <authorList>
            <person name="Klenk H.-P."/>
        </authorList>
    </citation>
    <scope>NUCLEOTIDE SEQUENCE [LARGE SCALE GENOMIC DNA]</scope>
    <source>
        <strain evidence="14 15">DSM 44581</strain>
    </source>
</reference>
<keyword evidence="6 11" id="KW-0812">Transmembrane</keyword>
<dbReference type="GO" id="GO:0004673">
    <property type="term" value="F:protein histidine kinase activity"/>
    <property type="evidence" value="ECO:0007669"/>
    <property type="project" value="UniProtKB-EC"/>
</dbReference>
<evidence type="ECO:0000256" key="4">
    <source>
        <dbReference type="ARBA" id="ARBA00022553"/>
    </source>
</evidence>
<feature type="transmembrane region" description="Helical" evidence="11">
    <location>
        <begin position="179"/>
        <end position="198"/>
    </location>
</feature>
<dbReference type="InterPro" id="IPR050428">
    <property type="entry name" value="TCS_sensor_his_kinase"/>
</dbReference>
<dbReference type="Proteomes" id="UP001195724">
    <property type="component" value="Unassembled WGS sequence"/>
</dbReference>
<dbReference type="PANTHER" id="PTHR45436">
    <property type="entry name" value="SENSOR HISTIDINE KINASE YKOH"/>
    <property type="match status" value="1"/>
</dbReference>
<dbReference type="RefSeq" id="WP_307819549.1">
    <property type="nucleotide sequence ID" value="NZ_JAFBCL010000001.1"/>
</dbReference>
<keyword evidence="15" id="KW-1185">Reference proteome</keyword>
<keyword evidence="10 11" id="KW-0472">Membrane</keyword>
<dbReference type="InterPro" id="IPR036890">
    <property type="entry name" value="HATPase_C_sf"/>
</dbReference>
<dbReference type="PROSITE" id="PS50885">
    <property type="entry name" value="HAMP"/>
    <property type="match status" value="1"/>
</dbReference>
<dbReference type="SMART" id="SM00304">
    <property type="entry name" value="HAMP"/>
    <property type="match status" value="1"/>
</dbReference>
<dbReference type="InterPro" id="IPR003660">
    <property type="entry name" value="HAMP_dom"/>
</dbReference>
<sequence>MTWRPGLRAGIVLTVVLVTLVTTVAMALTTYGLQAGAARERFAASARAGFDSDAQQAHQFLVHSAAFESPVAGVAEYMRARLGLTWALVNFTGTSGPLSSAEGGHYVPVAGSAGSSPDRLPVAEVDRARQRRTPLSYPVDTPDGPQLAIVGEVEPGLLLAEFYNMRGLDDELATLRRRLAAVAAVIALLGGGLGVLVARRVQRPVRTAAAAAREFGAGALGTRLPVRGRDELADLAGSFNAMAQRLGESIEQLRAKDRQQRRFVADVAHDLRTPVASVIAAADGLRSPDEADRERSAELLGAQARRLGALVEDLLEMSRFDAGAAEYRPEVVDLRALVDDAVELSAPGVDVAVRCAGDVTVVGDPRRLHTIVRNLVSNAVRHGAPPVAVTIDGTDPDLARVVVADSGPGLPAELAPVAFDRFVRGDRARGRTGGSGLGLAIARENARLHGGRLEVGHDGGAVFTLTVPRGRVG</sequence>
<dbReference type="SMART" id="SM00388">
    <property type="entry name" value="HisKA"/>
    <property type="match status" value="1"/>
</dbReference>
<dbReference type="SUPFAM" id="SSF55874">
    <property type="entry name" value="ATPase domain of HSP90 chaperone/DNA topoisomerase II/histidine kinase"/>
    <property type="match status" value="1"/>
</dbReference>
<evidence type="ECO:0000256" key="5">
    <source>
        <dbReference type="ARBA" id="ARBA00022679"/>
    </source>
</evidence>
<evidence type="ECO:0000256" key="1">
    <source>
        <dbReference type="ARBA" id="ARBA00000085"/>
    </source>
</evidence>
<evidence type="ECO:0000256" key="7">
    <source>
        <dbReference type="ARBA" id="ARBA00022777"/>
    </source>
</evidence>
<dbReference type="EMBL" id="JAFBCL010000001">
    <property type="protein sequence ID" value="MBM7810335.1"/>
    <property type="molecule type" value="Genomic_DNA"/>
</dbReference>
<evidence type="ECO:0000259" key="12">
    <source>
        <dbReference type="PROSITE" id="PS50109"/>
    </source>
</evidence>
<evidence type="ECO:0000313" key="14">
    <source>
        <dbReference type="EMBL" id="MBM7810335.1"/>
    </source>
</evidence>
<keyword evidence="9" id="KW-0902">Two-component regulatory system</keyword>
<evidence type="ECO:0000256" key="9">
    <source>
        <dbReference type="ARBA" id="ARBA00023012"/>
    </source>
</evidence>
<comment type="caution">
    <text evidence="14">The sequence shown here is derived from an EMBL/GenBank/DDBJ whole genome shotgun (WGS) entry which is preliminary data.</text>
</comment>
<dbReference type="CDD" id="cd06225">
    <property type="entry name" value="HAMP"/>
    <property type="match status" value="1"/>
</dbReference>
<comment type="subcellular location">
    <subcellularLocation>
        <location evidence="2">Cell membrane</location>
    </subcellularLocation>
</comment>
<name>A0ABS2S265_9PSEU</name>
<organism evidence="14 15">
    <name type="scientific">Saccharothrix algeriensis</name>
    <dbReference type="NCBI Taxonomy" id="173560"/>
    <lineage>
        <taxon>Bacteria</taxon>
        <taxon>Bacillati</taxon>
        <taxon>Actinomycetota</taxon>
        <taxon>Actinomycetes</taxon>
        <taxon>Pseudonocardiales</taxon>
        <taxon>Pseudonocardiaceae</taxon>
        <taxon>Saccharothrix</taxon>
    </lineage>
</organism>
<evidence type="ECO:0000256" key="11">
    <source>
        <dbReference type="SAM" id="Phobius"/>
    </source>
</evidence>
<keyword evidence="8 11" id="KW-1133">Transmembrane helix</keyword>
<dbReference type="Gene3D" id="1.10.287.130">
    <property type="match status" value="1"/>
</dbReference>
<dbReference type="InterPro" id="IPR003594">
    <property type="entry name" value="HATPase_dom"/>
</dbReference>
<dbReference type="Pfam" id="PF00672">
    <property type="entry name" value="HAMP"/>
    <property type="match status" value="1"/>
</dbReference>
<evidence type="ECO:0000256" key="3">
    <source>
        <dbReference type="ARBA" id="ARBA00012438"/>
    </source>
</evidence>
<protein>
    <recommendedName>
        <fullName evidence="3">histidine kinase</fullName>
        <ecNumber evidence="3">2.7.13.3</ecNumber>
    </recommendedName>
</protein>
<keyword evidence="4" id="KW-0597">Phosphoprotein</keyword>
<dbReference type="Pfam" id="PF02518">
    <property type="entry name" value="HATPase_c"/>
    <property type="match status" value="1"/>
</dbReference>
<dbReference type="PRINTS" id="PR00344">
    <property type="entry name" value="BCTRLSENSOR"/>
</dbReference>
<gene>
    <name evidence="14" type="ORF">JOE68_001200</name>
</gene>
<dbReference type="CDD" id="cd00075">
    <property type="entry name" value="HATPase"/>
    <property type="match status" value="1"/>
</dbReference>
<dbReference type="InterPro" id="IPR036097">
    <property type="entry name" value="HisK_dim/P_sf"/>
</dbReference>
<feature type="domain" description="HAMP" evidence="13">
    <location>
        <begin position="199"/>
        <end position="251"/>
    </location>
</feature>
<dbReference type="EC" id="2.7.13.3" evidence="3"/>
<dbReference type="Pfam" id="PF00512">
    <property type="entry name" value="HisKA"/>
    <property type="match status" value="1"/>
</dbReference>
<dbReference type="SUPFAM" id="SSF47384">
    <property type="entry name" value="Homodimeric domain of signal transducing histidine kinase"/>
    <property type="match status" value="1"/>
</dbReference>
<accession>A0ABS2S265</accession>
<evidence type="ECO:0000256" key="2">
    <source>
        <dbReference type="ARBA" id="ARBA00004236"/>
    </source>
</evidence>
<evidence type="ECO:0000313" key="15">
    <source>
        <dbReference type="Proteomes" id="UP001195724"/>
    </source>
</evidence>
<evidence type="ECO:0000256" key="6">
    <source>
        <dbReference type="ARBA" id="ARBA00022692"/>
    </source>
</evidence>
<dbReference type="InterPro" id="IPR005467">
    <property type="entry name" value="His_kinase_dom"/>
</dbReference>
<evidence type="ECO:0000256" key="10">
    <source>
        <dbReference type="ARBA" id="ARBA00023136"/>
    </source>
</evidence>
<dbReference type="PROSITE" id="PS50109">
    <property type="entry name" value="HIS_KIN"/>
    <property type="match status" value="1"/>
</dbReference>
<dbReference type="SMART" id="SM00387">
    <property type="entry name" value="HATPase_c"/>
    <property type="match status" value="1"/>
</dbReference>
<dbReference type="InterPro" id="IPR004358">
    <property type="entry name" value="Sig_transdc_His_kin-like_C"/>
</dbReference>
<dbReference type="SUPFAM" id="SSF158472">
    <property type="entry name" value="HAMP domain-like"/>
    <property type="match status" value="1"/>
</dbReference>
<dbReference type="CDD" id="cd00082">
    <property type="entry name" value="HisKA"/>
    <property type="match status" value="1"/>
</dbReference>
<dbReference type="Gene3D" id="6.10.340.10">
    <property type="match status" value="1"/>
</dbReference>
<dbReference type="InterPro" id="IPR003661">
    <property type="entry name" value="HisK_dim/P_dom"/>
</dbReference>
<keyword evidence="5 14" id="KW-0808">Transferase</keyword>
<evidence type="ECO:0000259" key="13">
    <source>
        <dbReference type="PROSITE" id="PS50885"/>
    </source>
</evidence>